<proteinExistence type="predicted"/>
<comment type="subcellular location">
    <subcellularLocation>
        <location evidence="1">Nucleus</location>
    </subcellularLocation>
</comment>
<accession>A0A9N8DTM4</accession>
<dbReference type="InterPro" id="IPR029063">
    <property type="entry name" value="SAM-dependent_MTases_sf"/>
</dbReference>
<evidence type="ECO:0000256" key="1">
    <source>
        <dbReference type="ARBA" id="ARBA00004123"/>
    </source>
</evidence>
<feature type="region of interest" description="Disordered" evidence="8">
    <location>
        <begin position="245"/>
        <end position="284"/>
    </location>
</feature>
<dbReference type="PANTHER" id="PTHR12133">
    <property type="entry name" value="TRNA (ADENINE(58)-N(1))-METHYLTRANSFERASE"/>
    <property type="match status" value="1"/>
</dbReference>
<dbReference type="Gene3D" id="3.40.50.150">
    <property type="entry name" value="Vaccinia Virus protein VP39"/>
    <property type="match status" value="1"/>
</dbReference>
<dbReference type="PANTHER" id="PTHR12133:SF2">
    <property type="entry name" value="TRNA (ADENINE(58)-N(1))-METHYLTRANSFERASE CATALYTIC SUBUNIT TRMT61A"/>
    <property type="match status" value="1"/>
</dbReference>
<dbReference type="GO" id="GO:0160107">
    <property type="term" value="F:tRNA (adenine(58)-N1)-methyltransferase activity"/>
    <property type="evidence" value="ECO:0007669"/>
    <property type="project" value="UniProtKB-EC"/>
</dbReference>
<protein>
    <recommendedName>
        <fullName evidence="2">tRNA (adenine(58)-N(1))-methyltransferase</fullName>
        <ecNumber evidence="2">2.1.1.220</ecNumber>
    </recommendedName>
</protein>
<evidence type="ECO:0000256" key="5">
    <source>
        <dbReference type="ARBA" id="ARBA00022691"/>
    </source>
</evidence>
<keyword evidence="4" id="KW-0808">Transferase</keyword>
<dbReference type="GO" id="GO:0031515">
    <property type="term" value="C:tRNA (m1A) methyltransferase complex"/>
    <property type="evidence" value="ECO:0007669"/>
    <property type="project" value="InterPro"/>
</dbReference>
<comment type="caution">
    <text evidence="10">The sequence shown here is derived from an EMBL/GenBank/DDBJ whole genome shotgun (WGS) entry which is preliminary data.</text>
</comment>
<dbReference type="InterPro" id="IPR049470">
    <property type="entry name" value="TRM61_C"/>
</dbReference>
<dbReference type="Gene3D" id="3.10.330.20">
    <property type="match status" value="1"/>
</dbReference>
<feature type="compositionally biased region" description="Basic and acidic residues" evidence="8">
    <location>
        <begin position="359"/>
        <end position="381"/>
    </location>
</feature>
<sequence length="504" mass="55976">MDFSRPHIYHESVASRSNIRYIALPDNDKKKKDDQSLDDRVIASANQAAQDLLLGPGLADVDPRLIDATRFQESMTPSSDTIQPGSLVVIFESFDNLNFVYAKSKEIFNNRNGHFHHDDFIGKPFGCKIRSRNNRGYGYCFLLKPTPELWSRSVNHRTQIVHELDASMICFYLQLRPNMVVCETGTGSGAMSHAIMRTISPAGKLHTFEFNHQRATQARQEFAENGLSHLVEVYHKDVCGKAPVIENYKPGEKEDTKDNKKEEDTPPPQQSSSSSSSPQQVQGGFGLLGQSVDAIFLDLPEPWLAVPHAAFCLKPDGRLASYSPCVEQTQRTVTAMRKAGFHSLKTFEFRLRENYVHEYDMDPPPRAKRPKVDPNPHDRSRMNNNNDKATTDDITVAMVGDEDTGAEADNEESQVSEAEISLTAGPDEVEDAIEAAKATPISTAATAKKEKTSPTTAVNASSKQRKMVVARPFTNMRGHTAFLTFATAGLLPQPDPNNNKNPTK</sequence>
<dbReference type="EC" id="2.1.1.220" evidence="2"/>
<gene>
    <name evidence="10" type="ORF">SEMRO_362_G126690.1</name>
</gene>
<feature type="domain" description="tRNA (adenine(58)-N(1))-methyltransferase catalytic subunit TRM61 C-terminal" evidence="9">
    <location>
        <begin position="138"/>
        <end position="241"/>
    </location>
</feature>
<keyword evidence="3" id="KW-0489">Methyltransferase</keyword>
<keyword evidence="6" id="KW-0819">tRNA processing</keyword>
<dbReference type="EMBL" id="CAICTM010000361">
    <property type="protein sequence ID" value="CAB9508818.1"/>
    <property type="molecule type" value="Genomic_DNA"/>
</dbReference>
<dbReference type="SUPFAM" id="SSF53335">
    <property type="entry name" value="S-adenosyl-L-methionine-dependent methyltransferases"/>
    <property type="match status" value="1"/>
</dbReference>
<feature type="domain" description="tRNA (adenine(58)-N(1))-methyltransferase catalytic subunit TRM61 C-terminal" evidence="9">
    <location>
        <begin position="284"/>
        <end position="382"/>
    </location>
</feature>
<evidence type="ECO:0000256" key="3">
    <source>
        <dbReference type="ARBA" id="ARBA00022603"/>
    </source>
</evidence>
<keyword evidence="11" id="KW-1185">Reference proteome</keyword>
<dbReference type="GO" id="GO:0030488">
    <property type="term" value="P:tRNA methylation"/>
    <property type="evidence" value="ECO:0007669"/>
    <property type="project" value="InterPro"/>
</dbReference>
<evidence type="ECO:0000313" key="10">
    <source>
        <dbReference type="EMBL" id="CAB9508818.1"/>
    </source>
</evidence>
<name>A0A9N8DTM4_9STRA</name>
<keyword evidence="5" id="KW-0949">S-adenosyl-L-methionine</keyword>
<dbReference type="Pfam" id="PF08704">
    <property type="entry name" value="GCD14"/>
    <property type="match status" value="2"/>
</dbReference>
<organism evidence="10 11">
    <name type="scientific">Seminavis robusta</name>
    <dbReference type="NCBI Taxonomy" id="568900"/>
    <lineage>
        <taxon>Eukaryota</taxon>
        <taxon>Sar</taxon>
        <taxon>Stramenopiles</taxon>
        <taxon>Ochrophyta</taxon>
        <taxon>Bacillariophyta</taxon>
        <taxon>Bacillariophyceae</taxon>
        <taxon>Bacillariophycidae</taxon>
        <taxon>Naviculales</taxon>
        <taxon>Naviculaceae</taxon>
        <taxon>Seminavis</taxon>
    </lineage>
</organism>
<dbReference type="AlphaFoldDB" id="A0A9N8DTM4"/>
<keyword evidence="7" id="KW-0539">Nucleus</keyword>
<evidence type="ECO:0000256" key="2">
    <source>
        <dbReference type="ARBA" id="ARBA00012796"/>
    </source>
</evidence>
<dbReference type="PROSITE" id="PS51620">
    <property type="entry name" value="SAM_TRM61"/>
    <property type="match status" value="1"/>
</dbReference>
<evidence type="ECO:0000256" key="6">
    <source>
        <dbReference type="ARBA" id="ARBA00022694"/>
    </source>
</evidence>
<evidence type="ECO:0000256" key="7">
    <source>
        <dbReference type="ARBA" id="ARBA00023242"/>
    </source>
</evidence>
<evidence type="ECO:0000256" key="8">
    <source>
        <dbReference type="SAM" id="MobiDB-lite"/>
    </source>
</evidence>
<evidence type="ECO:0000313" key="11">
    <source>
        <dbReference type="Proteomes" id="UP001153069"/>
    </source>
</evidence>
<dbReference type="OrthoDB" id="1925287at2759"/>
<reference evidence="10" key="1">
    <citation type="submission" date="2020-06" db="EMBL/GenBank/DDBJ databases">
        <authorList>
            <consortium name="Plant Systems Biology data submission"/>
        </authorList>
    </citation>
    <scope>NUCLEOTIDE SEQUENCE</scope>
    <source>
        <strain evidence="10">D6</strain>
    </source>
</reference>
<evidence type="ECO:0000259" key="9">
    <source>
        <dbReference type="Pfam" id="PF08704"/>
    </source>
</evidence>
<dbReference type="GO" id="GO:0005634">
    <property type="term" value="C:nucleus"/>
    <property type="evidence" value="ECO:0007669"/>
    <property type="project" value="UniProtKB-SubCell"/>
</dbReference>
<dbReference type="InterPro" id="IPR014816">
    <property type="entry name" value="tRNA_MeTrfase_Gcd14"/>
</dbReference>
<dbReference type="Proteomes" id="UP001153069">
    <property type="component" value="Unassembled WGS sequence"/>
</dbReference>
<feature type="compositionally biased region" description="Low complexity" evidence="8">
    <location>
        <begin position="270"/>
        <end position="282"/>
    </location>
</feature>
<feature type="compositionally biased region" description="Basic and acidic residues" evidence="8">
    <location>
        <begin position="249"/>
        <end position="264"/>
    </location>
</feature>
<evidence type="ECO:0000256" key="4">
    <source>
        <dbReference type="ARBA" id="ARBA00022679"/>
    </source>
</evidence>
<feature type="region of interest" description="Disordered" evidence="8">
    <location>
        <begin position="359"/>
        <end position="391"/>
    </location>
</feature>